<evidence type="ECO:0000313" key="2">
    <source>
        <dbReference type="Proteomes" id="UP000248349"/>
    </source>
</evidence>
<gene>
    <name evidence="1" type="ORF">BP01DRAFT_370127</name>
</gene>
<evidence type="ECO:0000313" key="1">
    <source>
        <dbReference type="EMBL" id="PYH40173.1"/>
    </source>
</evidence>
<protein>
    <submittedName>
        <fullName evidence="1">Uncharacterized protein</fullName>
    </submittedName>
</protein>
<reference evidence="1 2" key="1">
    <citation type="submission" date="2016-12" db="EMBL/GenBank/DDBJ databases">
        <title>The genomes of Aspergillus section Nigri reveals drivers in fungal speciation.</title>
        <authorList>
            <consortium name="DOE Joint Genome Institute"/>
            <person name="Vesth T.C."/>
            <person name="Nybo J."/>
            <person name="Theobald S."/>
            <person name="Brandl J."/>
            <person name="Frisvad J.C."/>
            <person name="Nielsen K.F."/>
            <person name="Lyhne E.K."/>
            <person name="Kogle M.E."/>
            <person name="Kuo A."/>
            <person name="Riley R."/>
            <person name="Clum A."/>
            <person name="Nolan M."/>
            <person name="Lipzen A."/>
            <person name="Salamov A."/>
            <person name="Henrissat B."/>
            <person name="Wiebenga A."/>
            <person name="De Vries R.P."/>
            <person name="Grigoriev I.V."/>
            <person name="Mortensen U.H."/>
            <person name="Andersen M.R."/>
            <person name="Baker S.E."/>
        </authorList>
    </citation>
    <scope>NUCLEOTIDE SEQUENCE [LARGE SCALE GENOMIC DNA]</scope>
    <source>
        <strain evidence="1 2">JOP 1030-1</strain>
    </source>
</reference>
<sequence length="256" mass="28971">MTDIKFPSLGGVYFRIEGSTNRYGIIGGVIQIHGSFCVLTSVVPFLDPQNPNQIALHRRQIFEVRTGRCLGRIPDHPANPAQAHPKCWSREQGWVFVPLYRRHREYPSNYGIEVPHRLLENGVRVPAWIYQAERGDVACWRDRDLRALVADALPFDPITLRVEGYGELVDAGIGSVDAYRMHISVPYFELNGAWVYDADTRYPVAMIITGMDPNEDPHTVFAVDLGTILNGIRRRYPKDVRIPCRAGEVDARDTSV</sequence>
<dbReference type="Proteomes" id="UP000248349">
    <property type="component" value="Unassembled WGS sequence"/>
</dbReference>
<dbReference type="OrthoDB" id="4425875at2759"/>
<dbReference type="GeneID" id="37077815"/>
<accession>A0A318Z5Z4</accession>
<dbReference type="RefSeq" id="XP_025426155.1">
    <property type="nucleotide sequence ID" value="XM_025576586.1"/>
</dbReference>
<name>A0A318Z5Z4_9EURO</name>
<keyword evidence="2" id="KW-1185">Reference proteome</keyword>
<dbReference type="AlphaFoldDB" id="A0A318Z5Z4"/>
<proteinExistence type="predicted"/>
<organism evidence="1 2">
    <name type="scientific">Aspergillus saccharolyticus JOP 1030-1</name>
    <dbReference type="NCBI Taxonomy" id="1450539"/>
    <lineage>
        <taxon>Eukaryota</taxon>
        <taxon>Fungi</taxon>
        <taxon>Dikarya</taxon>
        <taxon>Ascomycota</taxon>
        <taxon>Pezizomycotina</taxon>
        <taxon>Eurotiomycetes</taxon>
        <taxon>Eurotiomycetidae</taxon>
        <taxon>Eurotiales</taxon>
        <taxon>Aspergillaceae</taxon>
        <taxon>Aspergillus</taxon>
        <taxon>Aspergillus subgen. Circumdati</taxon>
    </lineage>
</organism>
<dbReference type="EMBL" id="KZ821297">
    <property type="protein sequence ID" value="PYH40173.1"/>
    <property type="molecule type" value="Genomic_DNA"/>
</dbReference>